<sequence length="104" mass="11592">MLTREQLINLLTRHGDTEKLLLLVAQEGPLVVVPNQDTAEFRNPFTWPKYVVRCDQAVNLVAGMGPDAALDYINQTIATLIGPPETDEEEPTSVIGRMLSRLFD</sequence>
<dbReference type="Proteomes" id="UP000198327">
    <property type="component" value="Unassembled WGS sequence"/>
</dbReference>
<dbReference type="EMBL" id="FZOW01000003">
    <property type="protein sequence ID" value="SNS57890.1"/>
    <property type="molecule type" value="Genomic_DNA"/>
</dbReference>
<dbReference type="RefSeq" id="WP_089244526.1">
    <property type="nucleotide sequence ID" value="NZ_FZOW01000003.1"/>
</dbReference>
<evidence type="ECO:0000313" key="1">
    <source>
        <dbReference type="EMBL" id="SNS57890.1"/>
    </source>
</evidence>
<proteinExistence type="predicted"/>
<organism evidence="1 2">
    <name type="scientific">Rhodococcoides kyotonense</name>
    <dbReference type="NCBI Taxonomy" id="398843"/>
    <lineage>
        <taxon>Bacteria</taxon>
        <taxon>Bacillati</taxon>
        <taxon>Actinomycetota</taxon>
        <taxon>Actinomycetes</taxon>
        <taxon>Mycobacteriales</taxon>
        <taxon>Nocardiaceae</taxon>
        <taxon>Rhodococcoides</taxon>
    </lineage>
</organism>
<accession>A0A239FLY4</accession>
<gene>
    <name evidence="1" type="ORF">SAMN05421642_103364</name>
</gene>
<keyword evidence="2" id="KW-1185">Reference proteome</keyword>
<dbReference type="AlphaFoldDB" id="A0A239FLY4"/>
<protein>
    <submittedName>
        <fullName evidence="1">Uncharacterized protein</fullName>
    </submittedName>
</protein>
<reference evidence="2" key="1">
    <citation type="submission" date="2017-06" db="EMBL/GenBank/DDBJ databases">
        <authorList>
            <person name="Varghese N."/>
            <person name="Submissions S."/>
        </authorList>
    </citation>
    <scope>NUCLEOTIDE SEQUENCE [LARGE SCALE GENOMIC DNA]</scope>
    <source>
        <strain evidence="2">JCM 23211</strain>
    </source>
</reference>
<name>A0A239FLY4_9NOCA</name>
<dbReference type="OrthoDB" id="9938740at2"/>
<evidence type="ECO:0000313" key="2">
    <source>
        <dbReference type="Proteomes" id="UP000198327"/>
    </source>
</evidence>